<dbReference type="RefSeq" id="WP_272007139.1">
    <property type="nucleotide sequence ID" value="NZ_JAQNDN010000022.1"/>
</dbReference>
<organism evidence="2 3">
    <name type="scientific">Nannocystis radixulma</name>
    <dbReference type="NCBI Taxonomy" id="2995305"/>
    <lineage>
        <taxon>Bacteria</taxon>
        <taxon>Pseudomonadati</taxon>
        <taxon>Myxococcota</taxon>
        <taxon>Polyangia</taxon>
        <taxon>Nannocystales</taxon>
        <taxon>Nannocystaceae</taxon>
        <taxon>Nannocystis</taxon>
    </lineage>
</organism>
<dbReference type="InterPro" id="IPR039366">
    <property type="entry name" value="Pilotin"/>
</dbReference>
<dbReference type="Proteomes" id="UP001217838">
    <property type="component" value="Unassembled WGS sequence"/>
</dbReference>
<comment type="caution">
    <text evidence="2">The sequence shown here is derived from an EMBL/GenBank/DDBJ whole genome shotgun (WGS) entry which is preliminary data.</text>
</comment>
<protein>
    <submittedName>
        <fullName evidence="2">YbaY family lipoprotein</fullName>
    </submittedName>
</protein>
<evidence type="ECO:0000256" key="1">
    <source>
        <dbReference type="SAM" id="MobiDB-lite"/>
    </source>
</evidence>
<dbReference type="Pfam" id="PF09619">
    <property type="entry name" value="YscW"/>
    <property type="match status" value="1"/>
</dbReference>
<accession>A0ABT5BHV0</accession>
<evidence type="ECO:0000313" key="2">
    <source>
        <dbReference type="EMBL" id="MDC0673721.1"/>
    </source>
</evidence>
<dbReference type="PANTHER" id="PTHR38013">
    <property type="entry name" value="GLYCOPROTEIN/POLYSACCHARIDE METABOLISM"/>
    <property type="match status" value="1"/>
</dbReference>
<gene>
    <name evidence="2" type="ORF">POL58_38605</name>
</gene>
<evidence type="ECO:0000313" key="3">
    <source>
        <dbReference type="Proteomes" id="UP001217838"/>
    </source>
</evidence>
<keyword evidence="3" id="KW-1185">Reference proteome</keyword>
<dbReference type="PANTHER" id="PTHR38013:SF1">
    <property type="entry name" value="GLYCOPROTEIN_POLYSACCHARIDE METABOLISM"/>
    <property type="match status" value="1"/>
</dbReference>
<name>A0ABT5BHV0_9BACT</name>
<reference evidence="2 3" key="1">
    <citation type="submission" date="2022-11" db="EMBL/GenBank/DDBJ databases">
        <title>Minimal conservation of predation-associated metabolite biosynthetic gene clusters underscores biosynthetic potential of Myxococcota including descriptions for ten novel species: Archangium lansinium sp. nov., Myxococcus landrumus sp. nov., Nannocystis bai.</title>
        <authorList>
            <person name="Ahearne A."/>
            <person name="Stevens C."/>
            <person name="Dowd S."/>
        </authorList>
    </citation>
    <scope>NUCLEOTIDE SEQUENCE [LARGE SCALE GENOMIC DNA]</scope>
    <source>
        <strain evidence="2 3">NCELM</strain>
    </source>
</reference>
<keyword evidence="2" id="KW-0449">Lipoprotein</keyword>
<dbReference type="EMBL" id="JAQNDN010000022">
    <property type="protein sequence ID" value="MDC0673721.1"/>
    <property type="molecule type" value="Genomic_DNA"/>
</dbReference>
<proteinExistence type="predicted"/>
<dbReference type="InterPro" id="IPR053196">
    <property type="entry name" value="Lipoprotein_YbaY-like"/>
</dbReference>
<sequence length="132" mass="14119">MLPLAACQGADKPGSPSSPAQSVTIQGDASYLEKIVLPPGSMLHVQLVDTRHADTARAVIAEDKFPATTVPIPFRLEVEGKKIAPNVQYGLRASVRNVDEKLEFTTDTAVPVDLKSSAPVEIRMVRAGGNRE</sequence>
<feature type="region of interest" description="Disordered" evidence="1">
    <location>
        <begin position="1"/>
        <end position="23"/>
    </location>
</feature>